<dbReference type="PANTHER" id="PTHR34989:SF1">
    <property type="entry name" value="PROTEIN HDED"/>
    <property type="match status" value="1"/>
</dbReference>
<feature type="transmembrane region" description="Helical" evidence="1">
    <location>
        <begin position="92"/>
        <end position="113"/>
    </location>
</feature>
<dbReference type="OrthoDB" id="1765250at2"/>
<dbReference type="InterPro" id="IPR052712">
    <property type="entry name" value="Acid_resist_chaperone_HdeD"/>
</dbReference>
<name>A0A1D7UWV1_9LEPT</name>
<organism evidence="2 3">
    <name type="scientific">Leptospira tipperaryensis</name>
    <dbReference type="NCBI Taxonomy" id="2564040"/>
    <lineage>
        <taxon>Bacteria</taxon>
        <taxon>Pseudomonadati</taxon>
        <taxon>Spirochaetota</taxon>
        <taxon>Spirochaetia</taxon>
        <taxon>Leptospirales</taxon>
        <taxon>Leptospiraceae</taxon>
        <taxon>Leptospira</taxon>
    </lineage>
</organism>
<protein>
    <recommendedName>
        <fullName evidence="4">HdeD family acid-resistance protein</fullName>
    </recommendedName>
</protein>
<dbReference type="Proteomes" id="UP000094197">
    <property type="component" value="Chromosome 1"/>
</dbReference>
<evidence type="ECO:0000313" key="2">
    <source>
        <dbReference type="EMBL" id="AOP34072.1"/>
    </source>
</evidence>
<feature type="transmembrane region" description="Helical" evidence="1">
    <location>
        <begin position="153"/>
        <end position="173"/>
    </location>
</feature>
<dbReference type="InterPro" id="IPR005325">
    <property type="entry name" value="DUF308_memb"/>
</dbReference>
<dbReference type="KEGG" id="laj:A0128_09585"/>
<proteinExistence type="predicted"/>
<evidence type="ECO:0000313" key="3">
    <source>
        <dbReference type="Proteomes" id="UP000094197"/>
    </source>
</evidence>
<feature type="transmembrane region" description="Helical" evidence="1">
    <location>
        <begin position="66"/>
        <end position="86"/>
    </location>
</feature>
<reference evidence="2 3" key="1">
    <citation type="submission" date="2016-04" db="EMBL/GenBank/DDBJ databases">
        <title>Complete genome seqeunce of Leptospira alstonii serovar Room22.</title>
        <authorList>
            <person name="Nally J.E."/>
            <person name="Bayles D.O."/>
            <person name="Hurley D."/>
            <person name="Fanning S."/>
            <person name="McMahon B.J."/>
            <person name="Arent Z."/>
        </authorList>
    </citation>
    <scope>NUCLEOTIDE SEQUENCE [LARGE SCALE GENOMIC DNA]</scope>
    <source>
        <strain evidence="2 3">GWTS #1</strain>
    </source>
</reference>
<dbReference type="RefSeq" id="WP_069607303.1">
    <property type="nucleotide sequence ID" value="NZ_CP015217.1"/>
</dbReference>
<dbReference type="AlphaFoldDB" id="A0A1D7UWV1"/>
<dbReference type="Pfam" id="PF03729">
    <property type="entry name" value="DUF308"/>
    <property type="match status" value="2"/>
</dbReference>
<evidence type="ECO:0008006" key="4">
    <source>
        <dbReference type="Google" id="ProtNLM"/>
    </source>
</evidence>
<dbReference type="GO" id="GO:0005886">
    <property type="term" value="C:plasma membrane"/>
    <property type="evidence" value="ECO:0007669"/>
    <property type="project" value="TreeGrafter"/>
</dbReference>
<gene>
    <name evidence="2" type="ORF">A0128_09585</name>
</gene>
<feature type="transmembrane region" description="Helical" evidence="1">
    <location>
        <begin position="12"/>
        <end position="30"/>
    </location>
</feature>
<sequence length="185" mass="20846">MSIFKDTKHWWLHILVGLIWIATGAFTVFFPQQSYLGLALLFSVILAVTGVAQILFAFYNRKSPGILGWNLILGIVDLVVGSILVLHPEITVVTLPFIFGFLLIFRASSLISFSMEIRVYKSYPWGWTLTLGIATLLFAIGILFFPIIGIFTILIWTGTGFLISGIGNVYLGWKEWEEERLLSKK</sequence>
<accession>A0A1D7UWV1</accession>
<keyword evidence="1" id="KW-1133">Transmembrane helix</keyword>
<keyword evidence="3" id="KW-1185">Reference proteome</keyword>
<keyword evidence="1" id="KW-0812">Transmembrane</keyword>
<dbReference type="PANTHER" id="PTHR34989">
    <property type="entry name" value="PROTEIN HDED"/>
    <property type="match status" value="1"/>
</dbReference>
<feature type="transmembrane region" description="Helical" evidence="1">
    <location>
        <begin position="36"/>
        <end position="59"/>
    </location>
</feature>
<evidence type="ECO:0000256" key="1">
    <source>
        <dbReference type="SAM" id="Phobius"/>
    </source>
</evidence>
<feature type="transmembrane region" description="Helical" evidence="1">
    <location>
        <begin position="125"/>
        <end position="147"/>
    </location>
</feature>
<keyword evidence="1" id="KW-0472">Membrane</keyword>
<dbReference type="EMBL" id="CP015217">
    <property type="protein sequence ID" value="AOP34072.1"/>
    <property type="molecule type" value="Genomic_DNA"/>
</dbReference>